<dbReference type="SUPFAM" id="SSF101821">
    <property type="entry name" value="Aminopeptidase/glucanase lid domain"/>
    <property type="match status" value="1"/>
</dbReference>
<comment type="cofactor">
    <cofactor evidence="8">
        <name>a divalent metal cation</name>
        <dbReference type="ChEBI" id="CHEBI:60240"/>
    </cofactor>
    <text evidence="8">Binds 2 divalent metal cations per subunit.</text>
</comment>
<organism evidence="9 10">
    <name type="scientific">Clostridium colicanis DSM 13634</name>
    <dbReference type="NCBI Taxonomy" id="1121305"/>
    <lineage>
        <taxon>Bacteria</taxon>
        <taxon>Bacillati</taxon>
        <taxon>Bacillota</taxon>
        <taxon>Clostridia</taxon>
        <taxon>Eubacteriales</taxon>
        <taxon>Clostridiaceae</taxon>
        <taxon>Clostridium</taxon>
    </lineage>
</organism>
<dbReference type="PIRSF" id="PIRSF001123">
    <property type="entry name" value="PepA_GA"/>
    <property type="match status" value="1"/>
</dbReference>
<dbReference type="Pfam" id="PF05343">
    <property type="entry name" value="Peptidase_M42"/>
    <property type="match status" value="1"/>
</dbReference>
<dbReference type="GO" id="GO:0004177">
    <property type="term" value="F:aminopeptidase activity"/>
    <property type="evidence" value="ECO:0007669"/>
    <property type="project" value="UniProtKB-UniRule"/>
</dbReference>
<dbReference type="InterPro" id="IPR051464">
    <property type="entry name" value="Peptidase_M42_aminopept"/>
</dbReference>
<dbReference type="Gene3D" id="2.40.30.40">
    <property type="entry name" value="Peptidase M42, domain 2"/>
    <property type="match status" value="1"/>
</dbReference>
<keyword evidence="5 9" id="KW-0378">Hydrolase</keyword>
<protein>
    <submittedName>
        <fullName evidence="9">Putative aminopeptidase YsdC</fullName>
        <ecNumber evidence="9">3.4.11.-</ecNumber>
    </submittedName>
</protein>
<evidence type="ECO:0000256" key="5">
    <source>
        <dbReference type="ARBA" id="ARBA00022801"/>
    </source>
</evidence>
<keyword evidence="3" id="KW-0645">Protease</keyword>
<evidence type="ECO:0000313" key="10">
    <source>
        <dbReference type="Proteomes" id="UP000075374"/>
    </source>
</evidence>
<dbReference type="EMBL" id="LTBB01000018">
    <property type="protein sequence ID" value="KYH27331.1"/>
    <property type="molecule type" value="Genomic_DNA"/>
</dbReference>
<feature type="binding site" evidence="8">
    <location>
        <position position="168"/>
    </location>
    <ligand>
        <name>Zn(2+)</name>
        <dbReference type="ChEBI" id="CHEBI:29105"/>
        <label>1</label>
    </ligand>
</feature>
<dbReference type="InterPro" id="IPR008007">
    <property type="entry name" value="Peptidase_M42"/>
</dbReference>
<evidence type="ECO:0000313" key="9">
    <source>
        <dbReference type="EMBL" id="KYH27331.1"/>
    </source>
</evidence>
<feature type="binding site" evidence="8">
    <location>
        <position position="168"/>
    </location>
    <ligand>
        <name>Zn(2+)</name>
        <dbReference type="ChEBI" id="CHEBI:29105"/>
        <label>2</label>
    </ligand>
</feature>
<comment type="caution">
    <text evidence="9">The sequence shown here is derived from an EMBL/GenBank/DDBJ whole genome shotgun (WGS) entry which is preliminary data.</text>
</comment>
<dbReference type="SUPFAM" id="SSF53187">
    <property type="entry name" value="Zn-dependent exopeptidases"/>
    <property type="match status" value="1"/>
</dbReference>
<dbReference type="STRING" id="1121305.CLCOL_24520"/>
<feature type="binding site" evidence="8">
    <location>
        <position position="219"/>
    </location>
    <ligand>
        <name>Zn(2+)</name>
        <dbReference type="ChEBI" id="CHEBI:29105"/>
        <label>1</label>
    </ligand>
</feature>
<keyword evidence="2 9" id="KW-0031">Aminopeptidase</keyword>
<evidence type="ECO:0000256" key="1">
    <source>
        <dbReference type="ARBA" id="ARBA00006272"/>
    </source>
</evidence>
<reference evidence="9 10" key="1">
    <citation type="submission" date="2016-02" db="EMBL/GenBank/DDBJ databases">
        <title>Genome sequence of Clostridium colicanis DSM 13634.</title>
        <authorList>
            <person name="Poehlein A."/>
            <person name="Daniel R."/>
        </authorList>
    </citation>
    <scope>NUCLEOTIDE SEQUENCE [LARGE SCALE GENOMIC DNA]</scope>
    <source>
        <strain evidence="9 10">DSM 13634</strain>
    </source>
</reference>
<evidence type="ECO:0000256" key="8">
    <source>
        <dbReference type="PIRSR" id="PIRSR001123-2"/>
    </source>
</evidence>
<dbReference type="Proteomes" id="UP000075374">
    <property type="component" value="Unassembled WGS sequence"/>
</dbReference>
<dbReference type="Gene3D" id="3.40.630.10">
    <property type="entry name" value="Zn peptidases"/>
    <property type="match status" value="1"/>
</dbReference>
<gene>
    <name evidence="9" type="primary">ysdC_3</name>
    <name evidence="9" type="ORF">CLCOL_24520</name>
</gene>
<evidence type="ECO:0000256" key="7">
    <source>
        <dbReference type="PIRSR" id="PIRSR001123-1"/>
    </source>
</evidence>
<feature type="binding site" evidence="8">
    <location>
        <position position="58"/>
    </location>
    <ligand>
        <name>Zn(2+)</name>
        <dbReference type="ChEBI" id="CHEBI:29105"/>
        <label>1</label>
    </ligand>
</feature>
<feature type="active site" description="Proton acceptor" evidence="7">
    <location>
        <position position="196"/>
    </location>
</feature>
<dbReference type="PANTHER" id="PTHR32481">
    <property type="entry name" value="AMINOPEPTIDASE"/>
    <property type="match status" value="1"/>
</dbReference>
<keyword evidence="10" id="KW-1185">Reference proteome</keyword>
<proteinExistence type="inferred from homology"/>
<dbReference type="RefSeq" id="WP_061859219.1">
    <property type="nucleotide sequence ID" value="NZ_LTBB01000018.1"/>
</dbReference>
<feature type="binding site" evidence="8">
    <location>
        <position position="197"/>
    </location>
    <ligand>
        <name>Zn(2+)</name>
        <dbReference type="ChEBI" id="CHEBI:29105"/>
        <label>2</label>
    </ligand>
</feature>
<comment type="similarity">
    <text evidence="1 6">Belongs to the peptidase M42 family.</text>
</comment>
<sequence>MLLEKLCNIAAPSAYESDIREIIKNEVKSYVDEVKVDRMGNIITHKKGNGKRVVVDAHMDEIGFIITGYNEDGTLKFAPLGVIDSKIVPCKVVKIGRKGIYGVIGLKPIHLQSNKEREENINISSLCIDIGASSKKEAKEIVPLGEYASFTTKFESFGEGLIKGKALDDRVGCGVLIEILKENYNCDLYGVFSVQEENENRGAYIPAYNIKPDLVLILEGTICADAPNVEERLKVTKLGEGPAISVMDVSCVFDYNIIEEIKHIAVNNSIPYQIRKSTAGNNDGGAYVMSGSSTKVVTISVPCRYIHSAVSVCSLNDYENTIKLTREYLKSL</sequence>
<evidence type="ECO:0000256" key="4">
    <source>
        <dbReference type="ARBA" id="ARBA00022723"/>
    </source>
</evidence>
<evidence type="ECO:0000256" key="3">
    <source>
        <dbReference type="ARBA" id="ARBA00022670"/>
    </source>
</evidence>
<evidence type="ECO:0000256" key="2">
    <source>
        <dbReference type="ARBA" id="ARBA00022438"/>
    </source>
</evidence>
<dbReference type="GO" id="GO:0006508">
    <property type="term" value="P:proteolysis"/>
    <property type="evidence" value="ECO:0007669"/>
    <property type="project" value="UniProtKB-KW"/>
</dbReference>
<name>A0A151AI49_9CLOT</name>
<dbReference type="PANTHER" id="PTHR32481:SF0">
    <property type="entry name" value="AMINOPEPTIDASE YPDE-RELATED"/>
    <property type="match status" value="1"/>
</dbReference>
<accession>A0A151AI49</accession>
<dbReference type="AlphaFoldDB" id="A0A151AI49"/>
<feature type="binding site" evidence="8">
    <location>
        <position position="307"/>
    </location>
    <ligand>
        <name>Zn(2+)</name>
        <dbReference type="ChEBI" id="CHEBI:29105"/>
        <label>2</label>
    </ligand>
</feature>
<dbReference type="InterPro" id="IPR023367">
    <property type="entry name" value="Peptidase_M42_dom2"/>
</dbReference>
<dbReference type="EC" id="3.4.11.-" evidence="9"/>
<dbReference type="PATRIC" id="fig|1121305.3.peg.2436"/>
<dbReference type="GO" id="GO:0046872">
    <property type="term" value="F:metal ion binding"/>
    <property type="evidence" value="ECO:0007669"/>
    <property type="project" value="UniProtKB-UniRule"/>
</dbReference>
<keyword evidence="4 8" id="KW-0479">Metal-binding</keyword>
<evidence type="ECO:0000256" key="6">
    <source>
        <dbReference type="PIRNR" id="PIRNR001123"/>
    </source>
</evidence>